<dbReference type="EC" id="2.7.1.30" evidence="3"/>
<dbReference type="GO" id="GO:0019563">
    <property type="term" value="P:glycerol catabolic process"/>
    <property type="evidence" value="ECO:0007669"/>
    <property type="project" value="TreeGrafter"/>
</dbReference>
<evidence type="ECO:0000313" key="14">
    <source>
        <dbReference type="EMBL" id="KAL0263798.1"/>
    </source>
</evidence>
<evidence type="ECO:0000259" key="13">
    <source>
        <dbReference type="Pfam" id="PF02782"/>
    </source>
</evidence>
<keyword evidence="7" id="KW-0319">Glycerol metabolism</keyword>
<evidence type="ECO:0000256" key="11">
    <source>
        <dbReference type="RuleBase" id="RU003733"/>
    </source>
</evidence>
<evidence type="ECO:0000256" key="8">
    <source>
        <dbReference type="ARBA" id="ARBA00022840"/>
    </source>
</evidence>
<keyword evidence="8" id="KW-0067">ATP-binding</keyword>
<dbReference type="InterPro" id="IPR018483">
    <property type="entry name" value="Carb_kinase_FGGY_CS"/>
</dbReference>
<dbReference type="NCBIfam" id="NF000756">
    <property type="entry name" value="PRK00047.1"/>
    <property type="match status" value="1"/>
</dbReference>
<dbReference type="Gene3D" id="3.30.420.40">
    <property type="match status" value="2"/>
</dbReference>
<dbReference type="GO" id="GO:0005829">
    <property type="term" value="C:cytosol"/>
    <property type="evidence" value="ECO:0007669"/>
    <property type="project" value="TreeGrafter"/>
</dbReference>
<evidence type="ECO:0000256" key="7">
    <source>
        <dbReference type="ARBA" id="ARBA00022798"/>
    </source>
</evidence>
<dbReference type="InterPro" id="IPR005999">
    <property type="entry name" value="Glycerol_kin"/>
</dbReference>
<feature type="domain" description="Carbohydrate kinase FGGY N-terminal" evidence="12">
    <location>
        <begin position="3"/>
        <end position="239"/>
    </location>
</feature>
<name>A0AAW2H5X7_9NEOP</name>
<keyword evidence="6 11" id="KW-0418">Kinase</keyword>
<sequence>MKYILALDQGTTSSRAILFDKKSNIVGVAQKEFTQIYPKPGLVEHNPMEIWASQLGVLTECLANHSVSLSDVAAIGITNQRETTVVWNKNTGEPIYNAIVWQDKRTSDYCSKLKNENKEEIVTKKTGLVLDPYFSASKIKWILDNVKGARKQAENGIIWKLTNKQVHATDYSNASRTMLFNIHTCKWDDELLDMFSIPKKMLPEVKQSSEIFGNIHVDILGAEVPIAGIAGDQQAATFGQACLKPGMAKNTYGTGCFCLLNTGKDAITNNDKILTTVAWGRKNSVTYALEGSVFIGGAVVQWIRDELDFIPKSSDIEELAKKVPNNGGVYLVPAFAGLGAPYWDPYARGVLVGLTRGSNRSHIARAALEGIALQSYDILQAMQNVTKNVTLNELRVDGGASCNNFLMQLQADILNCKVVRPKVTETTALGAAYLAGLATKFWESADEIASLWQVDKIFEPQMKQDERENLIYTWHKAVQRAQKWEE</sequence>
<gene>
    <name evidence="14" type="ORF">PYX00_011097</name>
</gene>
<dbReference type="FunFam" id="3.30.420.40:FF:000008">
    <property type="entry name" value="Glycerol kinase"/>
    <property type="match status" value="1"/>
</dbReference>
<dbReference type="FunFam" id="3.30.420.40:FF:000007">
    <property type="entry name" value="Glycerol kinase"/>
    <property type="match status" value="1"/>
</dbReference>
<evidence type="ECO:0000256" key="10">
    <source>
        <dbReference type="ARBA" id="ARBA00052101"/>
    </source>
</evidence>
<feature type="domain" description="Carbohydrate kinase FGGY C-terminal" evidence="13">
    <location>
        <begin position="249"/>
        <end position="438"/>
    </location>
</feature>
<accession>A0AAW2H5X7</accession>
<comment type="similarity">
    <text evidence="2 11">Belongs to the FGGY kinase family.</text>
</comment>
<evidence type="ECO:0000259" key="12">
    <source>
        <dbReference type="Pfam" id="PF00370"/>
    </source>
</evidence>
<reference evidence="14" key="1">
    <citation type="journal article" date="2024" name="Gigascience">
        <title>Chromosome-level genome of the poultry shaft louse Menopon gallinae provides insight into the host-switching and adaptive evolution of parasitic lice.</title>
        <authorList>
            <person name="Xu Y."/>
            <person name="Ma L."/>
            <person name="Liu S."/>
            <person name="Liang Y."/>
            <person name="Liu Q."/>
            <person name="He Z."/>
            <person name="Tian L."/>
            <person name="Duan Y."/>
            <person name="Cai W."/>
            <person name="Li H."/>
            <person name="Song F."/>
        </authorList>
    </citation>
    <scope>NUCLEOTIDE SEQUENCE</scope>
    <source>
        <strain evidence="14">Cailab_2023a</strain>
    </source>
</reference>
<comment type="catalytic activity">
    <reaction evidence="10">
        <text>glycerol + ATP = sn-glycerol 3-phosphate + ADP + H(+)</text>
        <dbReference type="Rhea" id="RHEA:21644"/>
        <dbReference type="ChEBI" id="CHEBI:15378"/>
        <dbReference type="ChEBI" id="CHEBI:17754"/>
        <dbReference type="ChEBI" id="CHEBI:30616"/>
        <dbReference type="ChEBI" id="CHEBI:57597"/>
        <dbReference type="ChEBI" id="CHEBI:456216"/>
        <dbReference type="EC" id="2.7.1.30"/>
    </reaction>
</comment>
<evidence type="ECO:0000256" key="5">
    <source>
        <dbReference type="ARBA" id="ARBA00022741"/>
    </source>
</evidence>
<evidence type="ECO:0000256" key="9">
    <source>
        <dbReference type="ARBA" id="ARBA00043149"/>
    </source>
</evidence>
<dbReference type="NCBIfam" id="TIGR01311">
    <property type="entry name" value="glycerol_kin"/>
    <property type="match status" value="1"/>
</dbReference>
<dbReference type="AlphaFoldDB" id="A0AAW2H5X7"/>
<protein>
    <recommendedName>
        <fullName evidence="3">glycerol kinase</fullName>
        <ecNumber evidence="3">2.7.1.30</ecNumber>
    </recommendedName>
    <alternativeName>
        <fullName evidence="9">ATP:glycerol 3-phosphotransferase</fullName>
    </alternativeName>
</protein>
<organism evidence="14">
    <name type="scientific">Menopon gallinae</name>
    <name type="common">poultry shaft louse</name>
    <dbReference type="NCBI Taxonomy" id="328185"/>
    <lineage>
        <taxon>Eukaryota</taxon>
        <taxon>Metazoa</taxon>
        <taxon>Ecdysozoa</taxon>
        <taxon>Arthropoda</taxon>
        <taxon>Hexapoda</taxon>
        <taxon>Insecta</taxon>
        <taxon>Pterygota</taxon>
        <taxon>Neoptera</taxon>
        <taxon>Paraneoptera</taxon>
        <taxon>Psocodea</taxon>
        <taxon>Troctomorpha</taxon>
        <taxon>Phthiraptera</taxon>
        <taxon>Amblycera</taxon>
        <taxon>Menoponidae</taxon>
        <taxon>Menopon</taxon>
    </lineage>
</organism>
<dbReference type="Pfam" id="PF00370">
    <property type="entry name" value="FGGY_N"/>
    <property type="match status" value="1"/>
</dbReference>
<evidence type="ECO:0000256" key="4">
    <source>
        <dbReference type="ARBA" id="ARBA00022679"/>
    </source>
</evidence>
<dbReference type="GO" id="GO:0004370">
    <property type="term" value="F:glycerol kinase activity"/>
    <property type="evidence" value="ECO:0007669"/>
    <property type="project" value="UniProtKB-EC"/>
</dbReference>
<dbReference type="PANTHER" id="PTHR10196:SF69">
    <property type="entry name" value="GLYCEROL KINASE"/>
    <property type="match status" value="1"/>
</dbReference>
<dbReference type="InterPro" id="IPR018484">
    <property type="entry name" value="FGGY_N"/>
</dbReference>
<dbReference type="SUPFAM" id="SSF53067">
    <property type="entry name" value="Actin-like ATPase domain"/>
    <property type="match status" value="2"/>
</dbReference>
<dbReference type="InterPro" id="IPR018485">
    <property type="entry name" value="FGGY_C"/>
</dbReference>
<comment type="pathway">
    <text evidence="1">Polyol metabolism; glycerol degradation via glycerol kinase pathway; sn-glycerol 3-phosphate from glycerol: step 1/1.</text>
</comment>
<dbReference type="PROSITE" id="PS00445">
    <property type="entry name" value="FGGY_KINASES_2"/>
    <property type="match status" value="1"/>
</dbReference>
<dbReference type="GO" id="GO:0005524">
    <property type="term" value="F:ATP binding"/>
    <property type="evidence" value="ECO:0007669"/>
    <property type="project" value="UniProtKB-KW"/>
</dbReference>
<dbReference type="PIRSF" id="PIRSF000538">
    <property type="entry name" value="GlpK"/>
    <property type="match status" value="1"/>
</dbReference>
<dbReference type="HAMAP" id="MF_00186">
    <property type="entry name" value="Glycerol_kin"/>
    <property type="match status" value="1"/>
</dbReference>
<evidence type="ECO:0000256" key="6">
    <source>
        <dbReference type="ARBA" id="ARBA00022777"/>
    </source>
</evidence>
<dbReference type="PANTHER" id="PTHR10196">
    <property type="entry name" value="SUGAR KINASE"/>
    <property type="match status" value="1"/>
</dbReference>
<dbReference type="GO" id="GO:0006072">
    <property type="term" value="P:glycerol-3-phosphate metabolic process"/>
    <property type="evidence" value="ECO:0007669"/>
    <property type="project" value="InterPro"/>
</dbReference>
<dbReference type="EMBL" id="JARGDH010000093">
    <property type="protein sequence ID" value="KAL0263798.1"/>
    <property type="molecule type" value="Genomic_DNA"/>
</dbReference>
<proteinExistence type="inferred from homology"/>
<dbReference type="Pfam" id="PF02782">
    <property type="entry name" value="FGGY_C"/>
    <property type="match status" value="1"/>
</dbReference>
<keyword evidence="4 11" id="KW-0808">Transferase</keyword>
<dbReference type="PROSITE" id="PS00933">
    <property type="entry name" value="FGGY_KINASES_1"/>
    <property type="match status" value="1"/>
</dbReference>
<dbReference type="CDD" id="cd07786">
    <property type="entry name" value="FGGY_EcGK_like"/>
    <property type="match status" value="1"/>
</dbReference>
<comment type="caution">
    <text evidence="14">The sequence shown here is derived from an EMBL/GenBank/DDBJ whole genome shotgun (WGS) entry which is preliminary data.</text>
</comment>
<dbReference type="InterPro" id="IPR000577">
    <property type="entry name" value="Carb_kinase_FGGY"/>
</dbReference>
<evidence type="ECO:0000256" key="3">
    <source>
        <dbReference type="ARBA" id="ARBA00012099"/>
    </source>
</evidence>
<keyword evidence="5" id="KW-0547">Nucleotide-binding</keyword>
<dbReference type="InterPro" id="IPR043129">
    <property type="entry name" value="ATPase_NBD"/>
</dbReference>
<evidence type="ECO:0000256" key="1">
    <source>
        <dbReference type="ARBA" id="ARBA00005190"/>
    </source>
</evidence>
<evidence type="ECO:0000256" key="2">
    <source>
        <dbReference type="ARBA" id="ARBA00009156"/>
    </source>
</evidence>